<evidence type="ECO:0000256" key="1">
    <source>
        <dbReference type="ARBA" id="ARBA00009277"/>
    </source>
</evidence>
<dbReference type="Proteomes" id="UP000182818">
    <property type="component" value="Unassembled WGS sequence"/>
</dbReference>
<evidence type="ECO:0000313" key="4">
    <source>
        <dbReference type="EMBL" id="SER98427.1"/>
    </source>
</evidence>
<proteinExistence type="inferred from homology"/>
<feature type="domain" description="Integrase catalytic" evidence="2">
    <location>
        <begin position="119"/>
        <end position="295"/>
    </location>
</feature>
<dbReference type="PATRIC" id="fig|319653.3.peg.1810"/>
<dbReference type="Proteomes" id="UP000051749">
    <property type="component" value="Unassembled WGS sequence"/>
</dbReference>
<accession>A0A0R2JVN7</accession>
<dbReference type="SUPFAM" id="SSF53098">
    <property type="entry name" value="Ribonuclease H-like"/>
    <property type="match status" value="1"/>
</dbReference>
<dbReference type="EMBL" id="FOGK01000042">
    <property type="protein sequence ID" value="SER98427.1"/>
    <property type="molecule type" value="Genomic_DNA"/>
</dbReference>
<dbReference type="Pfam" id="PF00665">
    <property type="entry name" value="rve"/>
    <property type="match status" value="1"/>
</dbReference>
<dbReference type="PROSITE" id="PS50994">
    <property type="entry name" value="INTEGRASE"/>
    <property type="match status" value="1"/>
</dbReference>
<sequence>MKNFRFDLYNLMEECVLRELKPNYSLVGRNFDCDRRTAKKYYERALDNDSNEVTKEVTKRPSILDPYKDKIQEKLNIGCSAHAIFYFIKKQGYPGGETIVKDYCRIFRVTNQQKVTIRVETNPGLSAQVDWKESMTLYNRQNEPVTFNLFLYVLGYSRYKYIVLTRDRKQETLFNCLNDAFEATGGVPDEIWFDNMKQVVDHQRSTFGNPVFNEKFREFSRDAGYKPIACRPFRPQTKGKVESLARTTERLRVMNNEFDDFWDLYKIISEFNDDLNYETSQAIHEIPADRWVKEKEYLRSNNYTLLDSYSTPTLTRKVSNESMVNYENRKYSVPVKLIGKEVKIKSYTDELRIYYNGECVRTHNLSSQLLNYEATDRVDILRTGLMHDRTDDEITNFIHQNLQAFDELGDN</sequence>
<dbReference type="Pfam" id="PF22483">
    <property type="entry name" value="Mu-transpos_C_2"/>
    <property type="match status" value="1"/>
</dbReference>
<dbReference type="PANTHER" id="PTHR35004:SF6">
    <property type="entry name" value="TRANSPOSASE"/>
    <property type="match status" value="1"/>
</dbReference>
<evidence type="ECO:0000313" key="3">
    <source>
        <dbReference type="EMBL" id="KRN81003.1"/>
    </source>
</evidence>
<gene>
    <name evidence="3" type="ORF">IV87_GL001777</name>
    <name evidence="4" type="ORF">SAMN04487973_1422</name>
</gene>
<dbReference type="GO" id="GO:0015074">
    <property type="term" value="P:DNA integration"/>
    <property type="evidence" value="ECO:0007669"/>
    <property type="project" value="InterPro"/>
</dbReference>
<name>A0A0R2JVN7_9LACO</name>
<dbReference type="PANTHER" id="PTHR35004">
    <property type="entry name" value="TRANSPOSASE RV3428C-RELATED"/>
    <property type="match status" value="1"/>
</dbReference>
<organism evidence="3 5">
    <name type="scientific">Pediococcus ethanolidurans</name>
    <dbReference type="NCBI Taxonomy" id="319653"/>
    <lineage>
        <taxon>Bacteria</taxon>
        <taxon>Bacillati</taxon>
        <taxon>Bacillota</taxon>
        <taxon>Bacilli</taxon>
        <taxon>Lactobacillales</taxon>
        <taxon>Lactobacillaceae</taxon>
        <taxon>Pediococcus</taxon>
    </lineage>
</organism>
<comment type="caution">
    <text evidence="3">The sequence shown here is derived from an EMBL/GenBank/DDBJ whole genome shotgun (WGS) entry which is preliminary data.</text>
</comment>
<dbReference type="STRING" id="319653.SAMN04487973_1422"/>
<reference evidence="4 6" key="2">
    <citation type="submission" date="2016-10" db="EMBL/GenBank/DDBJ databases">
        <authorList>
            <person name="Varghese N."/>
            <person name="Submissions S."/>
        </authorList>
    </citation>
    <scope>NUCLEOTIDE SEQUENCE [LARGE SCALE GENOMIC DNA]</scope>
    <source>
        <strain evidence="4 6">CGMCC 1.3889</strain>
    </source>
</reference>
<evidence type="ECO:0000313" key="5">
    <source>
        <dbReference type="Proteomes" id="UP000051749"/>
    </source>
</evidence>
<dbReference type="InterPro" id="IPR001584">
    <property type="entry name" value="Integrase_cat-core"/>
</dbReference>
<comment type="similarity">
    <text evidence="1">Belongs to the transposase IS21/IS408/IS1162 family.</text>
</comment>
<dbReference type="EMBL" id="JQBY01000052">
    <property type="protein sequence ID" value="KRN81003.1"/>
    <property type="molecule type" value="Genomic_DNA"/>
</dbReference>
<dbReference type="AlphaFoldDB" id="A0A0R2JVN7"/>
<dbReference type="InterPro" id="IPR054353">
    <property type="entry name" value="IstA-like_C"/>
</dbReference>
<keyword evidence="6" id="KW-1185">Reference proteome</keyword>
<dbReference type="InterPro" id="IPR012337">
    <property type="entry name" value="RNaseH-like_sf"/>
</dbReference>
<reference evidence="3 5" key="1">
    <citation type="journal article" date="2015" name="Genome Announc.">
        <title>Expanding the biotechnology potential of lactobacilli through comparative genomics of 213 strains and associated genera.</title>
        <authorList>
            <person name="Sun Z."/>
            <person name="Harris H.M."/>
            <person name="McCann A."/>
            <person name="Guo C."/>
            <person name="Argimon S."/>
            <person name="Zhang W."/>
            <person name="Yang X."/>
            <person name="Jeffery I.B."/>
            <person name="Cooney J.C."/>
            <person name="Kagawa T.F."/>
            <person name="Liu W."/>
            <person name="Song Y."/>
            <person name="Salvetti E."/>
            <person name="Wrobel A."/>
            <person name="Rasinkangas P."/>
            <person name="Parkhill J."/>
            <person name="Rea M.C."/>
            <person name="O'Sullivan O."/>
            <person name="Ritari J."/>
            <person name="Douillard F.P."/>
            <person name="Paul Ross R."/>
            <person name="Yang R."/>
            <person name="Briner A.E."/>
            <person name="Felis G.E."/>
            <person name="de Vos W.M."/>
            <person name="Barrangou R."/>
            <person name="Klaenhammer T.R."/>
            <person name="Caufield P.W."/>
            <person name="Cui Y."/>
            <person name="Zhang H."/>
            <person name="O'Toole P.W."/>
        </authorList>
    </citation>
    <scope>NUCLEOTIDE SEQUENCE [LARGE SCALE GENOMIC DNA]</scope>
    <source>
        <strain evidence="3 5">DSM 22301</strain>
    </source>
</reference>
<dbReference type="RefSeq" id="WP_057808133.1">
    <property type="nucleotide sequence ID" value="NZ_FOGK01000042.1"/>
</dbReference>
<protein>
    <submittedName>
        <fullName evidence="3">Transposase</fullName>
    </submittedName>
</protein>
<dbReference type="Gene3D" id="3.30.420.10">
    <property type="entry name" value="Ribonuclease H-like superfamily/Ribonuclease H"/>
    <property type="match status" value="1"/>
</dbReference>
<evidence type="ECO:0000313" key="6">
    <source>
        <dbReference type="Proteomes" id="UP000182818"/>
    </source>
</evidence>
<dbReference type="InterPro" id="IPR036397">
    <property type="entry name" value="RNaseH_sf"/>
</dbReference>
<dbReference type="NCBIfam" id="NF033546">
    <property type="entry name" value="transpos_IS21"/>
    <property type="match status" value="1"/>
</dbReference>
<evidence type="ECO:0000259" key="2">
    <source>
        <dbReference type="PROSITE" id="PS50994"/>
    </source>
</evidence>
<dbReference type="GO" id="GO:0003676">
    <property type="term" value="F:nucleic acid binding"/>
    <property type="evidence" value="ECO:0007669"/>
    <property type="project" value="InterPro"/>
</dbReference>